<feature type="region of interest" description="Disordered" evidence="1">
    <location>
        <begin position="284"/>
        <end position="618"/>
    </location>
</feature>
<accession>A0A0F4YNY3</accession>
<dbReference type="RefSeq" id="XP_013326407.1">
    <property type="nucleotide sequence ID" value="XM_013470953.1"/>
</dbReference>
<dbReference type="SUPFAM" id="SSF57903">
    <property type="entry name" value="FYVE/PHD zinc finger"/>
    <property type="match status" value="1"/>
</dbReference>
<feature type="compositionally biased region" description="Acidic residues" evidence="1">
    <location>
        <begin position="369"/>
        <end position="381"/>
    </location>
</feature>
<dbReference type="InterPro" id="IPR013083">
    <property type="entry name" value="Znf_RING/FYVE/PHD"/>
</dbReference>
<feature type="compositionally biased region" description="Low complexity" evidence="1">
    <location>
        <begin position="594"/>
        <end position="606"/>
    </location>
</feature>
<evidence type="ECO:0000313" key="3">
    <source>
        <dbReference type="Proteomes" id="UP000053958"/>
    </source>
</evidence>
<feature type="compositionally biased region" description="Low complexity" evidence="1">
    <location>
        <begin position="238"/>
        <end position="254"/>
    </location>
</feature>
<dbReference type="InterPro" id="IPR011011">
    <property type="entry name" value="Znf_FYVE_PHD"/>
</dbReference>
<feature type="compositionally biased region" description="Polar residues" evidence="1">
    <location>
        <begin position="430"/>
        <end position="457"/>
    </location>
</feature>
<feature type="compositionally biased region" description="Low complexity" evidence="1">
    <location>
        <begin position="539"/>
        <end position="552"/>
    </location>
</feature>
<name>A0A0F4YNY3_RASE3</name>
<feature type="compositionally biased region" description="Polar residues" evidence="1">
    <location>
        <begin position="107"/>
        <end position="131"/>
    </location>
</feature>
<dbReference type="OrthoDB" id="436852at2759"/>
<keyword evidence="3" id="KW-1185">Reference proteome</keyword>
<gene>
    <name evidence="2" type="ORF">T310_6220</name>
</gene>
<dbReference type="AlphaFoldDB" id="A0A0F4YNY3"/>
<feature type="compositionally biased region" description="Polar residues" evidence="1">
    <location>
        <begin position="524"/>
        <end position="538"/>
    </location>
</feature>
<sequence>MFSFSYPNGEPQTPTRTPTSTALNDSAFQTPKIESSFYDPRVTWDTADPYASSPEFLKTPQRFLFGTPSNSLHTGDGSYGQQQQSPQANATATTEDTDTAKKRRSSKQNSSFGDDGSGTVNSAKCSAASMQTPPPTSTSRRRVADFNDGGDGHSNTETARKLSTTTDNNHLETPSRLIGASPQTFGNFQNSPDLFQLSSVDPSASPFFPQQKLFWDQDTDQQAGDMGLPNPSNDLFGSETSAPFTTASTTSQTTGVPPLPALQGSMDLPEFSSDASFGIVSTAPADAALFPPPFSTSPRVPITKAEDPGLFLSSPARRFGPPQPRPETQTRRLPPRVNRQPYHHQTEESKREELRRARKQNRPLSGSFSEDEDEDEDDDDDYTPRARGPRPGLTRSLTHTAVTSHSSHARQLSQGMLASTSGVKKPLSRGRSSPIKTTRQSLSRANSTGFPSRSQSLVLKIDKDGRAKTEIQVVDRSTGLTDPISEMDMEGSTTESENESAEFSDYSIARSQSTSFALPGPSLTKPTVSRAGSLSRPNSKSSYTSTIASSTSGRRSPWADSTRSGQRRPQSAILQHDWANTPRRFSVPANADYTRGTSSSSTTDSTLPEQEEDSGDAQHALRQMLKGRARNARQPVGGYGAGRVPVSQSLTHLRSSPPSMNRFDSSSNGATSSPTTLTDPDLATPSTDRRSNPSNGTSESCNHWLHTKCVGLERSNLPPVYICVYCSQTPMRGGRIRDPLARDTPEGPVSNSGLEFPLCENRCIRGFLCLSTFHLYVTDQLRRLTVLYGLPFD</sequence>
<feature type="region of interest" description="Disordered" evidence="1">
    <location>
        <begin position="1"/>
        <end position="202"/>
    </location>
</feature>
<feature type="compositionally biased region" description="Polar residues" evidence="1">
    <location>
        <begin position="651"/>
        <end position="672"/>
    </location>
</feature>
<dbReference type="Gene3D" id="3.30.40.10">
    <property type="entry name" value="Zinc/RING finger domain, C3HC4 (zinc finger)"/>
    <property type="match status" value="1"/>
</dbReference>
<comment type="caution">
    <text evidence="2">The sequence shown here is derived from an EMBL/GenBank/DDBJ whole genome shotgun (WGS) entry which is preliminary data.</text>
</comment>
<dbReference type="GeneID" id="25318532"/>
<feature type="compositionally biased region" description="Polar residues" evidence="1">
    <location>
        <begin position="559"/>
        <end position="573"/>
    </location>
</feature>
<feature type="region of interest" description="Disordered" evidence="1">
    <location>
        <begin position="651"/>
        <end position="699"/>
    </location>
</feature>
<feature type="compositionally biased region" description="Low complexity" evidence="1">
    <location>
        <begin position="673"/>
        <end position="686"/>
    </location>
</feature>
<organism evidence="2 3">
    <name type="scientific">Rasamsonia emersonii (strain ATCC 16479 / CBS 393.64 / IMI 116815)</name>
    <dbReference type="NCBI Taxonomy" id="1408163"/>
    <lineage>
        <taxon>Eukaryota</taxon>
        <taxon>Fungi</taxon>
        <taxon>Dikarya</taxon>
        <taxon>Ascomycota</taxon>
        <taxon>Pezizomycotina</taxon>
        <taxon>Eurotiomycetes</taxon>
        <taxon>Eurotiomycetidae</taxon>
        <taxon>Eurotiales</taxon>
        <taxon>Trichocomaceae</taxon>
        <taxon>Rasamsonia</taxon>
    </lineage>
</organism>
<protein>
    <submittedName>
        <fullName evidence="2">PHD finger domain protein</fullName>
    </submittedName>
</protein>
<feature type="compositionally biased region" description="Basic and acidic residues" evidence="1">
    <location>
        <begin position="460"/>
        <end position="469"/>
    </location>
</feature>
<feature type="compositionally biased region" description="Polar residues" evidence="1">
    <location>
        <begin position="10"/>
        <end position="33"/>
    </location>
</feature>
<feature type="compositionally biased region" description="Basic and acidic residues" evidence="1">
    <location>
        <begin position="344"/>
        <end position="355"/>
    </location>
</feature>
<dbReference type="EMBL" id="LASV01000316">
    <property type="protein sequence ID" value="KKA19795.1"/>
    <property type="molecule type" value="Genomic_DNA"/>
</dbReference>
<proteinExistence type="predicted"/>
<evidence type="ECO:0000313" key="2">
    <source>
        <dbReference type="EMBL" id="KKA19795.1"/>
    </source>
</evidence>
<dbReference type="Proteomes" id="UP000053958">
    <property type="component" value="Unassembled WGS sequence"/>
</dbReference>
<reference evidence="2 3" key="1">
    <citation type="submission" date="2015-04" db="EMBL/GenBank/DDBJ databases">
        <authorList>
            <person name="Heijne W.H."/>
            <person name="Fedorova N.D."/>
            <person name="Nierman W.C."/>
            <person name="Vollebregt A.W."/>
            <person name="Zhao Z."/>
            <person name="Wu L."/>
            <person name="Kumar M."/>
            <person name="Stam H."/>
            <person name="van den Berg M.A."/>
            <person name="Pel H.J."/>
        </authorList>
    </citation>
    <scope>NUCLEOTIDE SEQUENCE [LARGE SCALE GENOMIC DNA]</scope>
    <source>
        <strain evidence="2 3">CBS 393.64</strain>
    </source>
</reference>
<feature type="compositionally biased region" description="Polar residues" evidence="1">
    <location>
        <begin position="181"/>
        <end position="202"/>
    </location>
</feature>
<feature type="compositionally biased region" description="Polar residues" evidence="1">
    <location>
        <begin position="67"/>
        <end position="87"/>
    </location>
</feature>
<evidence type="ECO:0000256" key="1">
    <source>
        <dbReference type="SAM" id="MobiDB-lite"/>
    </source>
</evidence>
<dbReference type="STRING" id="1408163.A0A0F4YNY3"/>
<feature type="compositionally biased region" description="Polar residues" evidence="1">
    <location>
        <begin position="153"/>
        <end position="172"/>
    </location>
</feature>
<feature type="region of interest" description="Disordered" evidence="1">
    <location>
        <begin position="217"/>
        <end position="272"/>
    </location>
</feature>
<feature type="compositionally biased region" description="Polar residues" evidence="1">
    <location>
        <begin position="395"/>
        <end position="422"/>
    </location>
</feature>